<dbReference type="OMA" id="ICTEHVA"/>
<keyword evidence="2" id="KW-0732">Signal</keyword>
<evidence type="ECO:0000313" key="10">
    <source>
        <dbReference type="Proteomes" id="UP001501920"/>
    </source>
</evidence>
<dbReference type="PANTHER" id="PTHR24253">
    <property type="entry name" value="TRANSMEMBRANE PROTEASE SERINE"/>
    <property type="match status" value="1"/>
</dbReference>
<dbReference type="SUPFAM" id="SSF50494">
    <property type="entry name" value="Trypsin-like serine proteases"/>
    <property type="match status" value="2"/>
</dbReference>
<evidence type="ECO:0000259" key="8">
    <source>
        <dbReference type="PROSITE" id="PS50240"/>
    </source>
</evidence>
<organism evidence="9 10">
    <name type="scientific">Pygocentrus nattereri</name>
    <name type="common">Red-bellied piranha</name>
    <dbReference type="NCBI Taxonomy" id="42514"/>
    <lineage>
        <taxon>Eukaryota</taxon>
        <taxon>Metazoa</taxon>
        <taxon>Chordata</taxon>
        <taxon>Craniata</taxon>
        <taxon>Vertebrata</taxon>
        <taxon>Euteleostomi</taxon>
        <taxon>Actinopterygii</taxon>
        <taxon>Neopterygii</taxon>
        <taxon>Teleostei</taxon>
        <taxon>Ostariophysi</taxon>
        <taxon>Characiformes</taxon>
        <taxon>Characoidei</taxon>
        <taxon>Pygocentrus</taxon>
    </lineage>
</organism>
<dbReference type="Pfam" id="PF00089">
    <property type="entry name" value="Trypsin"/>
    <property type="match status" value="2"/>
</dbReference>
<dbReference type="PROSITE" id="PS00134">
    <property type="entry name" value="TRYPSIN_HIS"/>
    <property type="match status" value="1"/>
</dbReference>
<proteinExistence type="predicted"/>
<dbReference type="PRINTS" id="PR00722">
    <property type="entry name" value="CHYMOTRYPSIN"/>
</dbReference>
<reference evidence="9" key="3">
    <citation type="submission" date="2025-09" db="UniProtKB">
        <authorList>
            <consortium name="Ensembl"/>
        </authorList>
    </citation>
    <scope>IDENTIFICATION</scope>
</reference>
<dbReference type="GO" id="GO:0006508">
    <property type="term" value="P:proteolysis"/>
    <property type="evidence" value="ECO:0007669"/>
    <property type="project" value="UniProtKB-KW"/>
</dbReference>
<dbReference type="FunFam" id="2.40.10.10:FF:000057">
    <property type="entry name" value="Zgc:100868"/>
    <property type="match status" value="1"/>
</dbReference>
<dbReference type="PROSITE" id="PS00135">
    <property type="entry name" value="TRYPSIN_SER"/>
    <property type="match status" value="1"/>
</dbReference>
<protein>
    <recommendedName>
        <fullName evidence="8">Peptidase S1 domain-containing protein</fullName>
    </recommendedName>
</protein>
<keyword evidence="5" id="KW-1015">Disulfide bond</keyword>
<evidence type="ECO:0000256" key="2">
    <source>
        <dbReference type="ARBA" id="ARBA00022729"/>
    </source>
</evidence>
<dbReference type="InterPro" id="IPR009003">
    <property type="entry name" value="Peptidase_S1_PA"/>
</dbReference>
<dbReference type="InterPro" id="IPR001254">
    <property type="entry name" value="Trypsin_dom"/>
</dbReference>
<dbReference type="InterPro" id="IPR033116">
    <property type="entry name" value="TRYPSIN_SER"/>
</dbReference>
<keyword evidence="1 7" id="KW-0645">Protease</keyword>
<evidence type="ECO:0000256" key="4">
    <source>
        <dbReference type="ARBA" id="ARBA00022825"/>
    </source>
</evidence>
<keyword evidence="6" id="KW-0325">Glycoprotein</keyword>
<dbReference type="InterPro" id="IPR001314">
    <property type="entry name" value="Peptidase_S1A"/>
</dbReference>
<keyword evidence="10" id="KW-1185">Reference proteome</keyword>
<dbReference type="Proteomes" id="UP001501920">
    <property type="component" value="Chromosome 14"/>
</dbReference>
<evidence type="ECO:0000256" key="1">
    <source>
        <dbReference type="ARBA" id="ARBA00022670"/>
    </source>
</evidence>
<dbReference type="PROSITE" id="PS50240">
    <property type="entry name" value="TRYPSIN_DOM"/>
    <property type="match status" value="2"/>
</dbReference>
<dbReference type="GO" id="GO:0004252">
    <property type="term" value="F:serine-type endopeptidase activity"/>
    <property type="evidence" value="ECO:0007669"/>
    <property type="project" value="InterPro"/>
</dbReference>
<dbReference type="CDD" id="cd00190">
    <property type="entry name" value="Tryp_SPc"/>
    <property type="match status" value="1"/>
</dbReference>
<keyword evidence="3 7" id="KW-0378">Hydrolase</keyword>
<dbReference type="InterPro" id="IPR018114">
    <property type="entry name" value="TRYPSIN_HIS"/>
</dbReference>
<feature type="domain" description="Peptidase S1" evidence="8">
    <location>
        <begin position="35"/>
        <end position="265"/>
    </location>
</feature>
<name>A0A3B4CWN9_PYGNA</name>
<dbReference type="GeneTree" id="ENSGT00940000163009"/>
<evidence type="ECO:0000256" key="7">
    <source>
        <dbReference type="RuleBase" id="RU363034"/>
    </source>
</evidence>
<evidence type="ECO:0000256" key="6">
    <source>
        <dbReference type="ARBA" id="ARBA00023180"/>
    </source>
</evidence>
<dbReference type="AlphaFoldDB" id="A0A3B4CWN9"/>
<dbReference type="InterPro" id="IPR043504">
    <property type="entry name" value="Peptidase_S1_PA_chymotrypsin"/>
</dbReference>
<feature type="domain" description="Peptidase S1" evidence="8">
    <location>
        <begin position="316"/>
        <end position="482"/>
    </location>
</feature>
<evidence type="ECO:0000256" key="5">
    <source>
        <dbReference type="ARBA" id="ARBA00023157"/>
    </source>
</evidence>
<dbReference type="FunFam" id="2.40.10.10:FF:000068">
    <property type="entry name" value="transmembrane protease serine 2"/>
    <property type="match status" value="1"/>
</dbReference>
<dbReference type="Gene3D" id="2.40.10.10">
    <property type="entry name" value="Trypsin-like serine proteases"/>
    <property type="match status" value="2"/>
</dbReference>
<evidence type="ECO:0000313" key="9">
    <source>
        <dbReference type="Ensembl" id="ENSPNAP00000015780.2"/>
    </source>
</evidence>
<keyword evidence="4 7" id="KW-0720">Serine protease</keyword>
<reference evidence="9" key="2">
    <citation type="submission" date="2025-08" db="UniProtKB">
        <authorList>
            <consortium name="Ensembl"/>
        </authorList>
    </citation>
    <scope>IDENTIFICATION</scope>
</reference>
<dbReference type="Ensembl" id="ENSPNAT00000024121.2">
    <property type="protein sequence ID" value="ENSPNAP00000015780.2"/>
    <property type="gene ID" value="ENSPNAG00000021828.2"/>
</dbReference>
<reference evidence="9 10" key="1">
    <citation type="submission" date="2020-10" db="EMBL/GenBank/DDBJ databases">
        <title>Pygocentrus nattereri (red-bellied piranha) genome, fPygNat1, primary haplotype.</title>
        <authorList>
            <person name="Myers G."/>
            <person name="Meyer A."/>
            <person name="Karagic N."/>
            <person name="Pippel M."/>
            <person name="Winkler S."/>
            <person name="Tracey A."/>
            <person name="Wood J."/>
            <person name="Formenti G."/>
            <person name="Howe K."/>
            <person name="Fedrigo O."/>
            <person name="Jarvis E.D."/>
        </authorList>
    </citation>
    <scope>NUCLEOTIDE SEQUENCE [LARGE SCALE GENOMIC DNA]</scope>
</reference>
<dbReference type="SMART" id="SM00020">
    <property type="entry name" value="Tryp_SPc"/>
    <property type="match status" value="2"/>
</dbReference>
<accession>A0A3B4CWN9</accession>
<dbReference type="STRING" id="42514.ENSPNAP00000015780"/>
<sequence length="500" mass="52678">HRQYKADCPGLAVTILNTALFLLPVCGVAPLNTKIVGGQDASPGSWPWQVSLQTNDFHFCGGSLINSNWVLTAAHCFARLTVYLGDQSLSNQTSNPNVVSRSVSQLIIHPNYSSSTHDSDLALLKLSSSVTFTNYITPICLAAAGSKFFNGTLTWVTGWGNTADGVSLPSPKTLLEVQIPVVGNRKCNCLYGVGDITDNMVCAGLLAGGKDSCQGDSGGPLVSKQSGVWVQAGIVSFGIGCAQPNYPGLYTRVSQYQDWINQQITSNQPGFVTFTSTGTDGDLNVSCAGLPTVDTNTTVFTTASSAVCGSTTLNTITGSGNSLASAGVWPWMASLQRNGTHVCGGTLVAEQFVLSAADCFSSSTNASDWTVILGRLKQNGSNANEVSVNVTKISLSTGTVNNIAVLQLSRKPTLTNYIQPICVDLGDNSFPVNTQCWAAGWGSGGGVEQILQQFNTTILDCGNASSSSSSICTGVTPLEQVCILMYFEILLKIHFVFLLQ</sequence>
<evidence type="ECO:0000256" key="3">
    <source>
        <dbReference type="ARBA" id="ARBA00022801"/>
    </source>
</evidence>
<dbReference type="PANTHER" id="PTHR24253:SF144">
    <property type="entry name" value="CHYMOTRYPSIN-LIKE PROTEASE CTRL-1-RELATED"/>
    <property type="match status" value="1"/>
</dbReference>